<reference evidence="2" key="1">
    <citation type="journal article" date="2023" name="Mol. Phylogenet. Evol.">
        <title>Genome-scale phylogeny and comparative genomics of the fungal order Sordariales.</title>
        <authorList>
            <person name="Hensen N."/>
            <person name="Bonometti L."/>
            <person name="Westerberg I."/>
            <person name="Brannstrom I.O."/>
            <person name="Guillou S."/>
            <person name="Cros-Aarteil S."/>
            <person name="Calhoun S."/>
            <person name="Haridas S."/>
            <person name="Kuo A."/>
            <person name="Mondo S."/>
            <person name="Pangilinan J."/>
            <person name="Riley R."/>
            <person name="LaButti K."/>
            <person name="Andreopoulos B."/>
            <person name="Lipzen A."/>
            <person name="Chen C."/>
            <person name="Yan M."/>
            <person name="Daum C."/>
            <person name="Ng V."/>
            <person name="Clum A."/>
            <person name="Steindorff A."/>
            <person name="Ohm R.A."/>
            <person name="Martin F."/>
            <person name="Silar P."/>
            <person name="Natvig D.O."/>
            <person name="Lalanne C."/>
            <person name="Gautier V."/>
            <person name="Ament-Velasquez S.L."/>
            <person name="Kruys A."/>
            <person name="Hutchinson M.I."/>
            <person name="Powell A.J."/>
            <person name="Barry K."/>
            <person name="Miller A.N."/>
            <person name="Grigoriev I.V."/>
            <person name="Debuchy R."/>
            <person name="Gladieux P."/>
            <person name="Hiltunen Thoren M."/>
            <person name="Johannesson H."/>
        </authorList>
    </citation>
    <scope>NUCLEOTIDE SEQUENCE</scope>
    <source>
        <strain evidence="2">CBS 958.72</strain>
    </source>
</reference>
<dbReference type="Pfam" id="PF06985">
    <property type="entry name" value="HET"/>
    <property type="match status" value="1"/>
</dbReference>
<dbReference type="InterPro" id="IPR052895">
    <property type="entry name" value="HetReg/Transcr_Mod"/>
</dbReference>
<keyword evidence="3" id="KW-1185">Reference proteome</keyword>
<name>A0AAE0K778_9PEZI</name>
<sequence>MSNLAAFSDITSADGRNATASQSIYAPISEDHIRLVRLHSAAAGGMVSCSLIPTRRGDAPAYEALSYVWGSQENLQPIRLNGRVFYVTENLHSALARLRRPTEDRLLWIDALAINQLDLSERSAQVQAMPFTYSRAERTLAWLGEGDENVSTAVKNLAEIDENATFTLLDREVYRRYVDVFGWLAFLPYWNRVWVAQETHYSNSVVFLYGVYSFSFGTLQNLISCVRRSSYADHNLSYATVDALIYLGGILLRSIPLWDFQPGSAKDENFLDLPRWLKACCQRECSDPRDIIFGFHNCLEPAIRPHITVSYTRTIAQVFLELTEAFFRTTGNLEILGYIDDLSFATDHDLRGSPIPSWVPNYADGGGVGGNAFRAIKDHNETKIGPESVIIPAFFRLADEGKLLHVVGIKIATCERVSQSFTIDQNFDSDTRAAEILSHFVRCREQLEVSESGDDIKVYARALVGPLGQRSDILNVFLESKEPIRLADKRVRDLQEMHHNEIEYWRMAHDQRPLFSFMSSQTITGTSGAPSTGPWRRFGIGAKGMREGDRIYIICGCSTHIVVRPQGAHNIIVGTCFFPQKQHEMTGMDLQRDLQSKNPQHRRGNEVKLEELGLDVISFC</sequence>
<proteinExistence type="predicted"/>
<dbReference type="EMBL" id="JAULSN010000005">
    <property type="protein sequence ID" value="KAK3371149.1"/>
    <property type="molecule type" value="Genomic_DNA"/>
</dbReference>
<dbReference type="InterPro" id="IPR010730">
    <property type="entry name" value="HET"/>
</dbReference>
<dbReference type="Proteomes" id="UP001287356">
    <property type="component" value="Unassembled WGS sequence"/>
</dbReference>
<comment type="caution">
    <text evidence="2">The sequence shown here is derived from an EMBL/GenBank/DDBJ whole genome shotgun (WGS) entry which is preliminary data.</text>
</comment>
<dbReference type="AlphaFoldDB" id="A0AAE0K778"/>
<dbReference type="PANTHER" id="PTHR24148:SF64">
    <property type="entry name" value="HETEROKARYON INCOMPATIBILITY DOMAIN-CONTAINING PROTEIN"/>
    <property type="match status" value="1"/>
</dbReference>
<gene>
    <name evidence="2" type="ORF">B0T24DRAFT_305784</name>
</gene>
<organism evidence="2 3">
    <name type="scientific">Lasiosphaeria ovina</name>
    <dbReference type="NCBI Taxonomy" id="92902"/>
    <lineage>
        <taxon>Eukaryota</taxon>
        <taxon>Fungi</taxon>
        <taxon>Dikarya</taxon>
        <taxon>Ascomycota</taxon>
        <taxon>Pezizomycotina</taxon>
        <taxon>Sordariomycetes</taxon>
        <taxon>Sordariomycetidae</taxon>
        <taxon>Sordariales</taxon>
        <taxon>Lasiosphaeriaceae</taxon>
        <taxon>Lasiosphaeria</taxon>
    </lineage>
</organism>
<feature type="domain" description="Heterokaryon incompatibility" evidence="1">
    <location>
        <begin position="62"/>
        <end position="198"/>
    </location>
</feature>
<accession>A0AAE0K778</accession>
<protein>
    <submittedName>
        <fullName evidence="2">Heterokaryon incompatibility protein-domain-containing protein</fullName>
    </submittedName>
</protein>
<evidence type="ECO:0000259" key="1">
    <source>
        <dbReference type="Pfam" id="PF06985"/>
    </source>
</evidence>
<reference evidence="2" key="2">
    <citation type="submission" date="2023-06" db="EMBL/GenBank/DDBJ databases">
        <authorList>
            <consortium name="Lawrence Berkeley National Laboratory"/>
            <person name="Haridas S."/>
            <person name="Hensen N."/>
            <person name="Bonometti L."/>
            <person name="Westerberg I."/>
            <person name="Brannstrom I.O."/>
            <person name="Guillou S."/>
            <person name="Cros-Aarteil S."/>
            <person name="Calhoun S."/>
            <person name="Kuo A."/>
            <person name="Mondo S."/>
            <person name="Pangilinan J."/>
            <person name="Riley R."/>
            <person name="Labutti K."/>
            <person name="Andreopoulos B."/>
            <person name="Lipzen A."/>
            <person name="Chen C."/>
            <person name="Yanf M."/>
            <person name="Daum C."/>
            <person name="Ng V."/>
            <person name="Clum A."/>
            <person name="Steindorff A."/>
            <person name="Ohm R."/>
            <person name="Martin F."/>
            <person name="Silar P."/>
            <person name="Natvig D."/>
            <person name="Lalanne C."/>
            <person name="Gautier V."/>
            <person name="Ament-Velasquez S.L."/>
            <person name="Kruys A."/>
            <person name="Hutchinson M.I."/>
            <person name="Powell A.J."/>
            <person name="Barry K."/>
            <person name="Miller A.N."/>
            <person name="Grigoriev I.V."/>
            <person name="Debuchy R."/>
            <person name="Gladieux P."/>
            <person name="Thoren M.H."/>
            <person name="Johannesson H."/>
        </authorList>
    </citation>
    <scope>NUCLEOTIDE SEQUENCE</scope>
    <source>
        <strain evidence="2">CBS 958.72</strain>
    </source>
</reference>
<evidence type="ECO:0000313" key="2">
    <source>
        <dbReference type="EMBL" id="KAK3371149.1"/>
    </source>
</evidence>
<dbReference type="PANTHER" id="PTHR24148">
    <property type="entry name" value="ANKYRIN REPEAT DOMAIN-CONTAINING PROTEIN 39 HOMOLOG-RELATED"/>
    <property type="match status" value="1"/>
</dbReference>
<evidence type="ECO:0000313" key="3">
    <source>
        <dbReference type="Proteomes" id="UP001287356"/>
    </source>
</evidence>